<dbReference type="InterPro" id="IPR013525">
    <property type="entry name" value="ABC2_TM"/>
</dbReference>
<dbReference type="EMBL" id="QGGI01000010">
    <property type="protein sequence ID" value="PWJ92023.1"/>
    <property type="molecule type" value="Genomic_DNA"/>
</dbReference>
<dbReference type="GO" id="GO:0016020">
    <property type="term" value="C:membrane"/>
    <property type="evidence" value="ECO:0007669"/>
    <property type="project" value="UniProtKB-SubCell"/>
</dbReference>
<feature type="transmembrane region" description="Helical" evidence="5">
    <location>
        <begin position="307"/>
        <end position="325"/>
    </location>
</feature>
<dbReference type="Pfam" id="PF12698">
    <property type="entry name" value="ABC2_membrane_3"/>
    <property type="match status" value="1"/>
</dbReference>
<feature type="transmembrane region" description="Helical" evidence="5">
    <location>
        <begin position="251"/>
        <end position="270"/>
    </location>
</feature>
<feature type="transmembrane region" description="Helical" evidence="5">
    <location>
        <begin position="21"/>
        <end position="40"/>
    </location>
</feature>
<protein>
    <submittedName>
        <fullName evidence="7">ABC-2 type transport system permease protein</fullName>
    </submittedName>
</protein>
<feature type="domain" description="ABC-2 type transporter transmembrane" evidence="6">
    <location>
        <begin position="20"/>
        <end position="317"/>
    </location>
</feature>
<evidence type="ECO:0000313" key="7">
    <source>
        <dbReference type="EMBL" id="PWJ92023.1"/>
    </source>
</evidence>
<feature type="transmembrane region" description="Helical" evidence="5">
    <location>
        <begin position="147"/>
        <end position="169"/>
    </location>
</feature>
<dbReference type="RefSeq" id="WP_109604945.1">
    <property type="nucleotide sequence ID" value="NZ_QGGI01000010.1"/>
</dbReference>
<proteinExistence type="predicted"/>
<accession>A0AA45C6E1</accession>
<evidence type="ECO:0000256" key="4">
    <source>
        <dbReference type="ARBA" id="ARBA00023136"/>
    </source>
</evidence>
<dbReference type="AlphaFoldDB" id="A0AA45C6E1"/>
<evidence type="ECO:0000256" key="5">
    <source>
        <dbReference type="SAM" id="Phobius"/>
    </source>
</evidence>
<sequence>MIKTLLNTLKIDFKVAFKNSFMLIIIIMAIIYILLINFVLPEKLEMSQTQVIAYDSTSQKIFENNFKNLTYINDKDKLKESLLKNESAIGIILKENTAEIVLRGYESQTQINNIKAIISNLYSRNYKSYEIITLGKEVNKLSFNKKMLPVLIATDVIMMGFLFIAAMLFQEKQEGSISAYRVTPAGTINYILSKVLINSFLAIIFGIIVSIFTIGFQINYIIYTIIIFVSAFLVSLFGLFLAQFYSSISDFIYIALIFNVIAALPVMGYFNPSLYINIFKYIPSYPVMFGIDTLMTSGDISNSLKTLIVPIIELLIISPLTYITIKRNLIRR</sequence>
<organism evidence="7 8">
    <name type="scientific">Oceanotoga teriensis</name>
    <dbReference type="NCBI Taxonomy" id="515440"/>
    <lineage>
        <taxon>Bacteria</taxon>
        <taxon>Thermotogati</taxon>
        <taxon>Thermotogota</taxon>
        <taxon>Thermotogae</taxon>
        <taxon>Petrotogales</taxon>
        <taxon>Petrotogaceae</taxon>
        <taxon>Oceanotoga</taxon>
    </lineage>
</organism>
<evidence type="ECO:0000259" key="6">
    <source>
        <dbReference type="Pfam" id="PF12698"/>
    </source>
</evidence>
<evidence type="ECO:0000256" key="2">
    <source>
        <dbReference type="ARBA" id="ARBA00022692"/>
    </source>
</evidence>
<comment type="caution">
    <text evidence="7">The sequence shown here is derived from an EMBL/GenBank/DDBJ whole genome shotgun (WGS) entry which is preliminary data.</text>
</comment>
<comment type="subcellular location">
    <subcellularLocation>
        <location evidence="1">Membrane</location>
        <topology evidence="1">Multi-pass membrane protein</topology>
    </subcellularLocation>
</comment>
<name>A0AA45C6E1_9BACT</name>
<keyword evidence="3 5" id="KW-1133">Transmembrane helix</keyword>
<gene>
    <name evidence="7" type="ORF">C7380_11016</name>
</gene>
<evidence type="ECO:0000256" key="3">
    <source>
        <dbReference type="ARBA" id="ARBA00022989"/>
    </source>
</evidence>
<reference evidence="7 8" key="1">
    <citation type="submission" date="2018-05" db="EMBL/GenBank/DDBJ databases">
        <title>Genomic Encyclopedia of Type Strains, Phase IV (KMG-IV): sequencing the most valuable type-strain genomes for metagenomic binning, comparative biology and taxonomic classification.</title>
        <authorList>
            <person name="Goeker M."/>
        </authorList>
    </citation>
    <scope>NUCLEOTIDE SEQUENCE [LARGE SCALE GENOMIC DNA]</scope>
    <source>
        <strain evidence="7 8">DSM 24906</strain>
    </source>
</reference>
<feature type="transmembrane region" description="Helical" evidence="5">
    <location>
        <begin position="220"/>
        <end position="242"/>
    </location>
</feature>
<dbReference type="GO" id="GO:0140359">
    <property type="term" value="F:ABC-type transporter activity"/>
    <property type="evidence" value="ECO:0007669"/>
    <property type="project" value="InterPro"/>
</dbReference>
<keyword evidence="8" id="KW-1185">Reference proteome</keyword>
<keyword evidence="4 5" id="KW-0472">Membrane</keyword>
<feature type="transmembrane region" description="Helical" evidence="5">
    <location>
        <begin position="190"/>
        <end position="214"/>
    </location>
</feature>
<evidence type="ECO:0000256" key="1">
    <source>
        <dbReference type="ARBA" id="ARBA00004141"/>
    </source>
</evidence>
<evidence type="ECO:0000313" key="8">
    <source>
        <dbReference type="Proteomes" id="UP000245921"/>
    </source>
</evidence>
<dbReference type="Proteomes" id="UP000245921">
    <property type="component" value="Unassembled WGS sequence"/>
</dbReference>
<keyword evidence="2 5" id="KW-0812">Transmembrane</keyword>